<dbReference type="SUPFAM" id="SSF51182">
    <property type="entry name" value="RmlC-like cupins"/>
    <property type="match status" value="1"/>
</dbReference>
<gene>
    <name evidence="1" type="ORF">GCM10008939_26690</name>
</gene>
<protein>
    <recommendedName>
        <fullName evidence="3">Cupin</fullName>
    </recommendedName>
</protein>
<comment type="caution">
    <text evidence="1">The sequence shown here is derived from an EMBL/GenBank/DDBJ whole genome shotgun (WGS) entry which is preliminary data.</text>
</comment>
<evidence type="ECO:0000313" key="2">
    <source>
        <dbReference type="Proteomes" id="UP000635726"/>
    </source>
</evidence>
<name>A0A917PJ53_9DEIO</name>
<sequence>MPEALHLARLAQSSPERALTLPGGAVRILSLTKAQDGGTDACWFVCLNGTLLLDLPHGDFVTLRAGEAYRTEAGVARRLTPVGQVTVLLTDA</sequence>
<keyword evidence="2" id="KW-1185">Reference proteome</keyword>
<dbReference type="EMBL" id="BMOE01000009">
    <property type="protein sequence ID" value="GGJ81340.1"/>
    <property type="molecule type" value="Genomic_DNA"/>
</dbReference>
<organism evidence="1 2">
    <name type="scientific">Deinococcus aquiradiocola</name>
    <dbReference type="NCBI Taxonomy" id="393059"/>
    <lineage>
        <taxon>Bacteria</taxon>
        <taxon>Thermotogati</taxon>
        <taxon>Deinococcota</taxon>
        <taxon>Deinococci</taxon>
        <taxon>Deinococcales</taxon>
        <taxon>Deinococcaceae</taxon>
        <taxon>Deinococcus</taxon>
    </lineage>
</organism>
<dbReference type="InterPro" id="IPR011051">
    <property type="entry name" value="RmlC_Cupin_sf"/>
</dbReference>
<dbReference type="AlphaFoldDB" id="A0A917PJ53"/>
<evidence type="ECO:0008006" key="3">
    <source>
        <dbReference type="Google" id="ProtNLM"/>
    </source>
</evidence>
<reference evidence="1" key="2">
    <citation type="submission" date="2020-09" db="EMBL/GenBank/DDBJ databases">
        <authorList>
            <person name="Sun Q."/>
            <person name="Ohkuma M."/>
        </authorList>
    </citation>
    <scope>NUCLEOTIDE SEQUENCE</scope>
    <source>
        <strain evidence="1">JCM 14371</strain>
    </source>
</reference>
<proteinExistence type="predicted"/>
<reference evidence="1" key="1">
    <citation type="journal article" date="2014" name="Int. J. Syst. Evol. Microbiol.">
        <title>Complete genome sequence of Corynebacterium casei LMG S-19264T (=DSM 44701T), isolated from a smear-ripened cheese.</title>
        <authorList>
            <consortium name="US DOE Joint Genome Institute (JGI-PGF)"/>
            <person name="Walter F."/>
            <person name="Albersmeier A."/>
            <person name="Kalinowski J."/>
            <person name="Ruckert C."/>
        </authorList>
    </citation>
    <scope>NUCLEOTIDE SEQUENCE</scope>
    <source>
        <strain evidence="1">JCM 14371</strain>
    </source>
</reference>
<dbReference type="Proteomes" id="UP000635726">
    <property type="component" value="Unassembled WGS sequence"/>
</dbReference>
<accession>A0A917PJ53</accession>
<dbReference type="RefSeq" id="WP_188963779.1">
    <property type="nucleotide sequence ID" value="NZ_BMOE01000009.1"/>
</dbReference>
<evidence type="ECO:0000313" key="1">
    <source>
        <dbReference type="EMBL" id="GGJ81340.1"/>
    </source>
</evidence>